<organism evidence="5 6">
    <name type="scientific">Symbiochloris irregularis</name>
    <dbReference type="NCBI Taxonomy" id="706552"/>
    <lineage>
        <taxon>Eukaryota</taxon>
        <taxon>Viridiplantae</taxon>
        <taxon>Chlorophyta</taxon>
        <taxon>core chlorophytes</taxon>
        <taxon>Trebouxiophyceae</taxon>
        <taxon>Trebouxiales</taxon>
        <taxon>Trebouxiaceae</taxon>
        <taxon>Symbiochloris</taxon>
    </lineage>
</organism>
<dbReference type="PANTHER" id="PTHR44157">
    <property type="entry name" value="DNAJ HOMOLOG SUBFAMILY C MEMBER 11"/>
    <property type="match status" value="1"/>
</dbReference>
<evidence type="ECO:0000259" key="4">
    <source>
        <dbReference type="PROSITE" id="PS50076"/>
    </source>
</evidence>
<protein>
    <recommendedName>
        <fullName evidence="4">J domain-containing protein</fullName>
    </recommendedName>
</protein>
<dbReference type="InterPro" id="IPR052243">
    <property type="entry name" value="Mito_inner_membrane_organizer"/>
</dbReference>
<evidence type="ECO:0000313" key="5">
    <source>
        <dbReference type="EMBL" id="KAK9795918.1"/>
    </source>
</evidence>
<dbReference type="PROSITE" id="PS00636">
    <property type="entry name" value="DNAJ_1"/>
    <property type="match status" value="1"/>
</dbReference>
<dbReference type="Pfam" id="PF22774">
    <property type="entry name" value="DNAJC11_beta-barrel"/>
    <property type="match status" value="1"/>
</dbReference>
<proteinExistence type="predicted"/>
<comment type="subcellular location">
    <subcellularLocation>
        <location evidence="1">Membrane</location>
    </subcellularLocation>
</comment>
<dbReference type="GO" id="GO:0016020">
    <property type="term" value="C:membrane"/>
    <property type="evidence" value="ECO:0007669"/>
    <property type="project" value="UniProtKB-SubCell"/>
</dbReference>
<dbReference type="GO" id="GO:0005739">
    <property type="term" value="C:mitochondrion"/>
    <property type="evidence" value="ECO:0007669"/>
    <property type="project" value="GOC"/>
</dbReference>
<feature type="domain" description="J" evidence="4">
    <location>
        <begin position="11"/>
        <end position="79"/>
    </location>
</feature>
<evidence type="ECO:0000256" key="2">
    <source>
        <dbReference type="ARBA" id="ARBA00023136"/>
    </source>
</evidence>
<dbReference type="PRINTS" id="PR00625">
    <property type="entry name" value="JDOMAIN"/>
</dbReference>
<dbReference type="SUPFAM" id="SSF46565">
    <property type="entry name" value="Chaperone J-domain"/>
    <property type="match status" value="1"/>
</dbReference>
<dbReference type="InterPro" id="IPR036869">
    <property type="entry name" value="J_dom_sf"/>
</dbReference>
<dbReference type="CDD" id="cd06257">
    <property type="entry name" value="DnaJ"/>
    <property type="match status" value="1"/>
</dbReference>
<evidence type="ECO:0000256" key="1">
    <source>
        <dbReference type="ARBA" id="ARBA00004370"/>
    </source>
</evidence>
<keyword evidence="3" id="KW-0143">Chaperone</keyword>
<comment type="caution">
    <text evidence="5">The sequence shown here is derived from an EMBL/GenBank/DDBJ whole genome shotgun (WGS) entry which is preliminary data.</text>
</comment>
<keyword evidence="6" id="KW-1185">Reference proteome</keyword>
<dbReference type="SMART" id="SM00271">
    <property type="entry name" value="DnaJ"/>
    <property type="match status" value="1"/>
</dbReference>
<dbReference type="Pfam" id="PF00226">
    <property type="entry name" value="DnaJ"/>
    <property type="match status" value="1"/>
</dbReference>
<gene>
    <name evidence="5" type="ORF">WJX73_003248</name>
</gene>
<name>A0AAW1NR82_9CHLO</name>
<dbReference type="InterPro" id="IPR001623">
    <property type="entry name" value="DnaJ_domain"/>
</dbReference>
<dbReference type="PROSITE" id="PS50076">
    <property type="entry name" value="DNAJ_2"/>
    <property type="match status" value="1"/>
</dbReference>
<dbReference type="PANTHER" id="PTHR44157:SF1">
    <property type="entry name" value="DNAJ HOMOLOG SUBFAMILY C MEMBER 11"/>
    <property type="match status" value="1"/>
</dbReference>
<dbReference type="Proteomes" id="UP001465755">
    <property type="component" value="Unassembled WGS sequence"/>
</dbReference>
<dbReference type="InterPro" id="IPR018253">
    <property type="entry name" value="DnaJ_domain_CS"/>
</dbReference>
<evidence type="ECO:0000313" key="6">
    <source>
        <dbReference type="Proteomes" id="UP001465755"/>
    </source>
</evidence>
<dbReference type="InterPro" id="IPR055225">
    <property type="entry name" value="DNAJC11-like_beta-barrel"/>
</dbReference>
<evidence type="ECO:0000256" key="3">
    <source>
        <dbReference type="ARBA" id="ARBA00023186"/>
    </source>
</evidence>
<dbReference type="EMBL" id="JALJOQ010000121">
    <property type="protein sequence ID" value="KAK9795918.1"/>
    <property type="molecule type" value="Genomic_DNA"/>
</dbReference>
<accession>A0AAW1NR82</accession>
<dbReference type="AlphaFoldDB" id="A0AAW1NR82"/>
<sequence>MSDVPEDDPAALYAVLNVTREASDADIKRAYRNLAQLYHPDKQTDPGLKQLAETSFTRIQAAYEVLSDEAKRSVYDVYGKQGLEAGLAVTTHQAKNHKDLQRNWQKFQEQQAEQKMLAQVSHRGHYVVRVDASNTLHPYDRSIDSTPEITSIIMQDNVHLPLSSDTAASIGCQAGVRRGLGFGAFLCGIRRDLTPQTCIEAQGMLGGLKALLTLSSTQRFGDAATATIAGTYSHRQGMGMQISSTHKLGARWQGEAAAIMGVGSIAGISLGITHQAERYQASAKLEVGMQAGASARWVWVPGNGTTARVAARWGLTGAQVEVGASHKLADFSTAGCTIAVGLQGVIVKPSYARGSHVFEVPILLSDTYRDPVALAVATLVPPLLSLSLHYCLVKPLRRHWKVKEALQRRQANTREVRAALATAEGDNALMAPVARRQLDAQAAKGGLVIIDARYGDLEAILQDEQERIARLNSSGEASTSFQQYPAAAAASRWQAIQEEMDLEDDPEIRSAVEAALAAQEPPCAWADVTTAVRYLIKGSTFDFFSDISKSGLLGFCDVSPGSDKALRVLFFHKSQPLAATFLDLEGGRLPDKGAPLQSDSAIVALHKLAASQNITLQATEDEHAQQPTANGHVQ</sequence>
<dbReference type="InterPro" id="IPR024586">
    <property type="entry name" value="DnaJ-like_C11_C"/>
</dbReference>
<dbReference type="GO" id="GO:0042407">
    <property type="term" value="P:cristae formation"/>
    <property type="evidence" value="ECO:0007669"/>
    <property type="project" value="TreeGrafter"/>
</dbReference>
<keyword evidence="2" id="KW-0472">Membrane</keyword>
<dbReference type="Gene3D" id="1.10.287.110">
    <property type="entry name" value="DnaJ domain"/>
    <property type="match status" value="1"/>
</dbReference>
<reference evidence="5 6" key="1">
    <citation type="journal article" date="2024" name="Nat. Commun.">
        <title>Phylogenomics reveals the evolutionary origins of lichenization in chlorophyte algae.</title>
        <authorList>
            <person name="Puginier C."/>
            <person name="Libourel C."/>
            <person name="Otte J."/>
            <person name="Skaloud P."/>
            <person name="Haon M."/>
            <person name="Grisel S."/>
            <person name="Petersen M."/>
            <person name="Berrin J.G."/>
            <person name="Delaux P.M."/>
            <person name="Dal Grande F."/>
            <person name="Keller J."/>
        </authorList>
    </citation>
    <scope>NUCLEOTIDE SEQUENCE [LARGE SCALE GENOMIC DNA]</scope>
    <source>
        <strain evidence="5 6">SAG 2036</strain>
    </source>
</reference>
<dbReference type="Pfam" id="PF11875">
    <property type="entry name" value="DnaJ-like_C11_C"/>
    <property type="match status" value="1"/>
</dbReference>